<dbReference type="Pfam" id="PF14316">
    <property type="entry name" value="DUF4381"/>
    <property type="match status" value="1"/>
</dbReference>
<evidence type="ECO:0000256" key="1">
    <source>
        <dbReference type="SAM" id="Phobius"/>
    </source>
</evidence>
<organism evidence="2">
    <name type="scientific">Cupriavidus necator</name>
    <name type="common">Alcaligenes eutrophus</name>
    <name type="synonym">Ralstonia eutropha</name>
    <dbReference type="NCBI Taxonomy" id="106590"/>
    <lineage>
        <taxon>Bacteria</taxon>
        <taxon>Pseudomonadati</taxon>
        <taxon>Pseudomonadota</taxon>
        <taxon>Betaproteobacteria</taxon>
        <taxon>Burkholderiales</taxon>
        <taxon>Burkholderiaceae</taxon>
        <taxon>Cupriavidus</taxon>
    </lineage>
</organism>
<reference evidence="2" key="1">
    <citation type="submission" date="2016-09" db="EMBL/GenBank/DDBJ databases">
        <authorList>
            <person name="Capua I."/>
            <person name="De Benedictis P."/>
            <person name="Joannis T."/>
            <person name="Lombin L.H."/>
            <person name="Cattoli G."/>
        </authorList>
    </citation>
    <scope>NUCLEOTIDE SEQUENCE</scope>
    <source>
        <strain evidence="2">B9</strain>
    </source>
</reference>
<accession>A0A1K0JRN7</accession>
<proteinExistence type="predicted"/>
<name>A0A1K0JRN7_CUPNE</name>
<keyword evidence="1" id="KW-0472">Membrane</keyword>
<dbReference type="InterPro" id="IPR025489">
    <property type="entry name" value="DUF4381"/>
</dbReference>
<keyword evidence="1" id="KW-1133">Transmembrane helix</keyword>
<gene>
    <name evidence="2" type="ORF">CNECB9_4010004</name>
</gene>
<dbReference type="RefSeq" id="WP_340527245.1">
    <property type="nucleotide sequence ID" value="NZ_FMSH01000337.1"/>
</dbReference>
<sequence length="179" mass="19142">MSLTHSTAAGVEDSTGVATLATLADVAVPPPPSWAPQTIGWPIAGALLLLVLAWAGWRAWRRYRANRYRREALAELAGLPLSADPAHRIAALRQMAALLKRTALAAWPRAQVASLAGGGWAEFLQAHAGRAQDAAPLLAALVQDAEYRDDAVLAQWPETQVQAVAGACRRWIAEHHVPV</sequence>
<feature type="transmembrane region" description="Helical" evidence="1">
    <location>
        <begin position="39"/>
        <end position="60"/>
    </location>
</feature>
<protein>
    <recommendedName>
        <fullName evidence="3">DUF4381 domain-containing protein</fullName>
    </recommendedName>
</protein>
<dbReference type="AlphaFoldDB" id="A0A1K0JRN7"/>
<evidence type="ECO:0008006" key="3">
    <source>
        <dbReference type="Google" id="ProtNLM"/>
    </source>
</evidence>
<evidence type="ECO:0000313" key="2">
    <source>
        <dbReference type="EMBL" id="SCU80817.1"/>
    </source>
</evidence>
<keyword evidence="1" id="KW-0812">Transmembrane</keyword>
<dbReference type="EMBL" id="FMSH01000337">
    <property type="protein sequence ID" value="SCU80817.1"/>
    <property type="molecule type" value="Genomic_DNA"/>
</dbReference>